<dbReference type="InterPro" id="IPR041500">
    <property type="entry name" value="RecC_C"/>
</dbReference>
<keyword evidence="1" id="KW-0540">Nuclease</keyword>
<evidence type="ECO:0000313" key="12">
    <source>
        <dbReference type="EMBL" id="KAB0663845.1"/>
    </source>
</evidence>
<reference evidence="12 13" key="1">
    <citation type="submission" date="2019-09" db="EMBL/GenBank/DDBJ databases">
        <title>Geobacter sp. Red96, a novel strain isolated from paddy soil.</title>
        <authorList>
            <person name="Xu Z."/>
            <person name="Masuda Y."/>
            <person name="Itoh H."/>
            <person name="Senoo K."/>
        </authorList>
    </citation>
    <scope>NUCLEOTIDE SEQUENCE [LARGE SCALE GENOMIC DNA]</scope>
    <source>
        <strain evidence="12 13">Red96</strain>
    </source>
</reference>
<dbReference type="GO" id="GO:0009338">
    <property type="term" value="C:exodeoxyribonuclease V complex"/>
    <property type="evidence" value="ECO:0007669"/>
    <property type="project" value="InterPro"/>
</dbReference>
<name>A0A7J4ZML8_9BACT</name>
<evidence type="ECO:0000259" key="11">
    <source>
        <dbReference type="Pfam" id="PF17946"/>
    </source>
</evidence>
<dbReference type="GO" id="GO:0005524">
    <property type="term" value="F:ATP binding"/>
    <property type="evidence" value="ECO:0007669"/>
    <property type="project" value="UniProtKB-KW"/>
</dbReference>
<dbReference type="Pfam" id="PF04257">
    <property type="entry name" value="Exonuc_V_gamma"/>
    <property type="match status" value="1"/>
</dbReference>
<keyword evidence="4 12" id="KW-0378">Hydrolase</keyword>
<evidence type="ECO:0000256" key="5">
    <source>
        <dbReference type="ARBA" id="ARBA00022806"/>
    </source>
</evidence>
<dbReference type="Pfam" id="PF17946">
    <property type="entry name" value="RecC_C"/>
    <property type="match status" value="1"/>
</dbReference>
<dbReference type="PANTHER" id="PTHR30591:SF1">
    <property type="entry name" value="RECBCD ENZYME SUBUNIT RECC"/>
    <property type="match status" value="1"/>
</dbReference>
<keyword evidence="3" id="KW-0227">DNA damage</keyword>
<dbReference type="GO" id="GO:0006310">
    <property type="term" value="P:DNA recombination"/>
    <property type="evidence" value="ECO:0007669"/>
    <property type="project" value="TreeGrafter"/>
</dbReference>
<proteinExistence type="inferred from homology"/>
<protein>
    <submittedName>
        <fullName evidence="12">Exodeoxyribonuclease V subunit gamma</fullName>
        <ecNumber evidence="12">3.1.11.5</ecNumber>
    </submittedName>
</protein>
<dbReference type="PANTHER" id="PTHR30591">
    <property type="entry name" value="RECBCD ENZYME SUBUNIT RECC"/>
    <property type="match status" value="1"/>
</dbReference>
<keyword evidence="10" id="KW-0732">Signal</keyword>
<dbReference type="Gene3D" id="1.10.10.990">
    <property type="match status" value="1"/>
</dbReference>
<dbReference type="Gene3D" id="1.10.10.160">
    <property type="match status" value="1"/>
</dbReference>
<dbReference type="SUPFAM" id="SSF52540">
    <property type="entry name" value="P-loop containing nucleoside triphosphate hydrolases"/>
    <property type="match status" value="2"/>
</dbReference>
<feature type="domain" description="RecC C-terminal" evidence="11">
    <location>
        <begin position="843"/>
        <end position="1061"/>
    </location>
</feature>
<dbReference type="NCBIfam" id="TIGR01450">
    <property type="entry name" value="recC"/>
    <property type="match status" value="1"/>
</dbReference>
<feature type="chain" id="PRO_5029441378" evidence="10">
    <location>
        <begin position="18"/>
        <end position="1123"/>
    </location>
</feature>
<dbReference type="PIRSF" id="PIRSF000980">
    <property type="entry name" value="RecC"/>
    <property type="match status" value="1"/>
</dbReference>
<feature type="signal peptide" evidence="10">
    <location>
        <begin position="1"/>
        <end position="17"/>
    </location>
</feature>
<dbReference type="InterPro" id="IPR027417">
    <property type="entry name" value="P-loop_NTPase"/>
</dbReference>
<dbReference type="Gene3D" id="1.10.486.10">
    <property type="entry name" value="PCRA, domain 4"/>
    <property type="match status" value="1"/>
</dbReference>
<dbReference type="InterPro" id="IPR013986">
    <property type="entry name" value="DExx_box_DNA_helicase_dom_sf"/>
</dbReference>
<dbReference type="HAMAP" id="MF_01486">
    <property type="entry name" value="RecC"/>
    <property type="match status" value="1"/>
</dbReference>
<evidence type="ECO:0000256" key="9">
    <source>
        <dbReference type="ARBA" id="ARBA00023204"/>
    </source>
</evidence>
<dbReference type="SUPFAM" id="SSF52980">
    <property type="entry name" value="Restriction endonuclease-like"/>
    <property type="match status" value="1"/>
</dbReference>
<evidence type="ECO:0000256" key="3">
    <source>
        <dbReference type="ARBA" id="ARBA00022763"/>
    </source>
</evidence>
<keyword evidence="9" id="KW-0234">DNA repair</keyword>
<keyword evidence="8" id="KW-0238">DNA-binding</keyword>
<evidence type="ECO:0000256" key="7">
    <source>
        <dbReference type="ARBA" id="ARBA00022840"/>
    </source>
</evidence>
<dbReference type="GO" id="GO:0008854">
    <property type="term" value="F:exodeoxyribonuclease V activity"/>
    <property type="evidence" value="ECO:0007669"/>
    <property type="project" value="UniProtKB-EC"/>
</dbReference>
<evidence type="ECO:0000256" key="8">
    <source>
        <dbReference type="ARBA" id="ARBA00023125"/>
    </source>
</evidence>
<accession>A0A7J4ZML8</accession>
<dbReference type="EC" id="3.1.11.5" evidence="12"/>
<keyword evidence="2" id="KW-0547">Nucleotide-binding</keyword>
<keyword evidence="7" id="KW-0067">ATP-binding</keyword>
<gene>
    <name evidence="12" type="primary">recC</name>
    <name evidence="12" type="ORF">F6V25_15570</name>
</gene>
<keyword evidence="6" id="KW-0269">Exonuclease</keyword>
<keyword evidence="13" id="KW-1185">Reference proteome</keyword>
<evidence type="ECO:0000256" key="6">
    <source>
        <dbReference type="ARBA" id="ARBA00022839"/>
    </source>
</evidence>
<comment type="caution">
    <text evidence="12">The sequence shown here is derived from an EMBL/GenBank/DDBJ whole genome shotgun (WGS) entry which is preliminary data.</text>
</comment>
<evidence type="ECO:0000256" key="4">
    <source>
        <dbReference type="ARBA" id="ARBA00022801"/>
    </source>
</evidence>
<dbReference type="Gene3D" id="3.40.50.300">
    <property type="entry name" value="P-loop containing nucleotide triphosphate hydrolases"/>
    <property type="match status" value="1"/>
</dbReference>
<dbReference type="Proteomes" id="UP000420562">
    <property type="component" value="Unassembled WGS sequence"/>
</dbReference>
<evidence type="ECO:0000256" key="10">
    <source>
        <dbReference type="SAM" id="SignalP"/>
    </source>
</evidence>
<dbReference type="InterPro" id="IPR006697">
    <property type="entry name" value="RecC"/>
</dbReference>
<evidence type="ECO:0000256" key="2">
    <source>
        <dbReference type="ARBA" id="ARBA00022741"/>
    </source>
</evidence>
<dbReference type="GO" id="GO:0004386">
    <property type="term" value="F:helicase activity"/>
    <property type="evidence" value="ECO:0007669"/>
    <property type="project" value="UniProtKB-KW"/>
</dbReference>
<sequence length="1123" mass="124300">MGPVVQMCIMYSMPPHAATMAFLQGRQATLYQARGRPPLPACLSCRFRCSLAAMGTLKVITSNSLTRLAVSLAGDMAGFPTPPLGGDTVVVLNPGMARWLSLELATIRGVAAGLDFPFPNQILDSCFRAMIPGLPDSSPFTRERMSWRIAARLPALLTRPGFEQAAGYLGATADDRRLLQISRTLADLFDQYIMFRPDMVQAWDRGRDDGWQSDLWRAISADCAGQHRAAHLRMFRERIKAGAQPAGPLPHRINLFGISYLPPFHLEAFSLLAHTTEVVFYLQNPCGAFWGDIVSRKRLAELALRESPDAEEYYDTGNPLLSSLGTMGQEFHDMLLEYGFDTLDLDEEGEQPSGTLLMAIQNDIRQLRDSGGRDERIVVAPGDRSLQVHSCHGPLREMEVLYDNLLAMFDELDDLEPRHIVVMIPDIETYAPYIAAVFGTQAGGRPAIPFTIADRSQRRENPFMETFARILGLPATRFGVNQIMELLESSPVLDRFAITPGELEAIRIWLDETGVRWGLDAHQRAELGFPSFEEFSWQAALDRLFLGYALEPDSDRLFRGILPFGDIEGRSAVPLGKLAEFLLAARTAVKQLSGNHSLAAWADILTTVAQDLIRPGNGEDGLKPLFDSLQTLREAEELSGFSTPISLEAMREALNGLLDDSGGGFGFLGGRVTFCAMLPMRSIPFRVICLCGMNDAIFPRNKRQPGFSLLSGKRRRGDRSVRDEDRYLFLETLISAQERLHISYTGQSDRDNSVIPPSVVVAELLDYVARAAVVAGLPETAPPVLVKHRLQAFSPDYFSTGANAQLFSYSTEYRDALAARQLSGPVTRRFITAPLPDDSNLVQEIELRELQRFLGNPCAAFLARRLGVHPFDPDEEVQEREPFRLDGIAAYGLRQDLVQQMLSGAETGTGYETARARSLLPPLAAGQTAFREAQDEGRRFADLVAPFLDAEQAPLAVAYGHSGMTLKGVVNGIRSTRHLRWRCAAMKAKDRLGLWVEHLLLNALAPAGYPRQSLLLCNDLSLSLAPPDNAAAILNDLLELYREGMRRPLPFFPQVSWLYLTEGMDKAEGRWTGSDHAPSPAESAEPSISICFGDTNPLNQEFNELSRRVFEPMRAVATEDKTA</sequence>
<dbReference type="InterPro" id="IPR011335">
    <property type="entry name" value="Restrct_endonuc-II-like"/>
</dbReference>
<evidence type="ECO:0000313" key="13">
    <source>
        <dbReference type="Proteomes" id="UP000420562"/>
    </source>
</evidence>
<organism evidence="12 13">
    <name type="scientific">Oryzomonas japonica</name>
    <dbReference type="NCBI Taxonomy" id="2603858"/>
    <lineage>
        <taxon>Bacteria</taxon>
        <taxon>Pseudomonadati</taxon>
        <taxon>Thermodesulfobacteriota</taxon>
        <taxon>Desulfuromonadia</taxon>
        <taxon>Geobacterales</taxon>
        <taxon>Geobacteraceae</taxon>
        <taxon>Oryzomonas</taxon>
    </lineage>
</organism>
<dbReference type="AlphaFoldDB" id="A0A7J4ZML8"/>
<keyword evidence="5" id="KW-0347">Helicase</keyword>
<dbReference type="EMBL" id="VZQZ01000011">
    <property type="protein sequence ID" value="KAB0663845.1"/>
    <property type="molecule type" value="Genomic_DNA"/>
</dbReference>
<evidence type="ECO:0000256" key="1">
    <source>
        <dbReference type="ARBA" id="ARBA00022722"/>
    </source>
</evidence>
<dbReference type="Gene3D" id="3.40.50.10930">
    <property type="match status" value="1"/>
</dbReference>
<dbReference type="GO" id="GO:0003677">
    <property type="term" value="F:DNA binding"/>
    <property type="evidence" value="ECO:0007669"/>
    <property type="project" value="UniProtKB-KW"/>
</dbReference>
<dbReference type="GO" id="GO:0006281">
    <property type="term" value="P:DNA repair"/>
    <property type="evidence" value="ECO:0007669"/>
    <property type="project" value="UniProtKB-KW"/>
</dbReference>